<dbReference type="AlphaFoldDB" id="A0A7S0IHY8"/>
<evidence type="ECO:0000313" key="1">
    <source>
        <dbReference type="EMBL" id="CAD8522523.1"/>
    </source>
</evidence>
<proteinExistence type="predicted"/>
<sequence>MCDVFGKEETMQRYIEEMSGIHAPGVFVGGVLCTDFDCLCAQKDAGACSKQETTYHTKFKVAPLADVQSRLKLLSASLAKSGKSDEWMKQRITILKLLASTRASDETAASDSKQEL</sequence>
<dbReference type="EMBL" id="HBER01000573">
    <property type="protein sequence ID" value="CAD8522523.1"/>
    <property type="molecule type" value="Transcribed_RNA"/>
</dbReference>
<protein>
    <submittedName>
        <fullName evidence="1">Uncharacterized protein</fullName>
    </submittedName>
</protein>
<organism evidence="1">
    <name type="scientific">Calcidiscus leptoporus</name>
    <dbReference type="NCBI Taxonomy" id="127549"/>
    <lineage>
        <taxon>Eukaryota</taxon>
        <taxon>Haptista</taxon>
        <taxon>Haptophyta</taxon>
        <taxon>Prymnesiophyceae</taxon>
        <taxon>Coccolithales</taxon>
        <taxon>Calcidiscaceae</taxon>
        <taxon>Calcidiscus</taxon>
    </lineage>
</organism>
<gene>
    <name evidence="1" type="ORF">CLEP1334_LOCUS312</name>
</gene>
<accession>A0A7S0IHY8</accession>
<reference evidence="1" key="1">
    <citation type="submission" date="2021-01" db="EMBL/GenBank/DDBJ databases">
        <authorList>
            <person name="Corre E."/>
            <person name="Pelletier E."/>
            <person name="Niang G."/>
            <person name="Scheremetjew M."/>
            <person name="Finn R."/>
            <person name="Kale V."/>
            <person name="Holt S."/>
            <person name="Cochrane G."/>
            <person name="Meng A."/>
            <person name="Brown T."/>
            <person name="Cohen L."/>
        </authorList>
    </citation>
    <scope>NUCLEOTIDE SEQUENCE</scope>
    <source>
        <strain evidence="1">RCC1130</strain>
    </source>
</reference>
<name>A0A7S0IHY8_9EUKA</name>